<name>A0A8J6F7E3_ELECQ</name>
<evidence type="ECO:0000256" key="2">
    <source>
        <dbReference type="SAM" id="MobiDB-lite"/>
    </source>
</evidence>
<proteinExistence type="predicted"/>
<evidence type="ECO:0000256" key="1">
    <source>
        <dbReference type="SAM" id="Coils"/>
    </source>
</evidence>
<feature type="coiled-coil region" evidence="1">
    <location>
        <begin position="430"/>
        <end position="485"/>
    </location>
</feature>
<feature type="compositionally biased region" description="Basic and acidic residues" evidence="2">
    <location>
        <begin position="263"/>
        <end position="278"/>
    </location>
</feature>
<dbReference type="EMBL" id="WNTK01000005">
    <property type="protein sequence ID" value="KAG9482942.1"/>
    <property type="molecule type" value="Genomic_DNA"/>
</dbReference>
<dbReference type="AlphaFoldDB" id="A0A8J6F7E3"/>
<dbReference type="OrthoDB" id="9901850at2759"/>
<organism evidence="4 5">
    <name type="scientific">Eleutherodactylus coqui</name>
    <name type="common">Puerto Rican coqui</name>
    <dbReference type="NCBI Taxonomy" id="57060"/>
    <lineage>
        <taxon>Eukaryota</taxon>
        <taxon>Metazoa</taxon>
        <taxon>Chordata</taxon>
        <taxon>Craniata</taxon>
        <taxon>Vertebrata</taxon>
        <taxon>Euteleostomi</taxon>
        <taxon>Amphibia</taxon>
        <taxon>Batrachia</taxon>
        <taxon>Anura</taxon>
        <taxon>Neobatrachia</taxon>
        <taxon>Hyloidea</taxon>
        <taxon>Eleutherodactylidae</taxon>
        <taxon>Eleutherodactylinae</taxon>
        <taxon>Eleutherodactylus</taxon>
        <taxon>Eleutherodactylus</taxon>
    </lineage>
</organism>
<comment type="caution">
    <text evidence="4">The sequence shown here is derived from an EMBL/GenBank/DDBJ whole genome shotgun (WGS) entry which is preliminary data.</text>
</comment>
<protein>
    <recommendedName>
        <fullName evidence="3">Spermatogenesis-associated protein 1 C-terminal domain-containing protein</fullName>
    </recommendedName>
</protein>
<reference evidence="4" key="1">
    <citation type="thesis" date="2020" institute="ProQuest LLC" country="789 East Eisenhower Parkway, Ann Arbor, MI, USA">
        <title>Comparative Genomics and Chromosome Evolution.</title>
        <authorList>
            <person name="Mudd A.B."/>
        </authorList>
    </citation>
    <scope>NUCLEOTIDE SEQUENCE</scope>
    <source>
        <strain evidence="4">HN-11 Male</strain>
        <tissue evidence="4">Kidney and liver</tissue>
    </source>
</reference>
<evidence type="ECO:0000313" key="4">
    <source>
        <dbReference type="EMBL" id="KAG9482942.1"/>
    </source>
</evidence>
<dbReference type="Pfam" id="PF15743">
    <property type="entry name" value="SPATA1_C"/>
    <property type="match status" value="1"/>
</dbReference>
<dbReference type="InterPro" id="IPR039062">
    <property type="entry name" value="SPAT1"/>
</dbReference>
<feature type="coiled-coil region" evidence="1">
    <location>
        <begin position="336"/>
        <end position="374"/>
    </location>
</feature>
<dbReference type="Proteomes" id="UP000770717">
    <property type="component" value="Unassembled WGS sequence"/>
</dbReference>
<evidence type="ECO:0000259" key="3">
    <source>
        <dbReference type="Pfam" id="PF15743"/>
    </source>
</evidence>
<keyword evidence="1" id="KW-0175">Coiled coil</keyword>
<keyword evidence="5" id="KW-1185">Reference proteome</keyword>
<evidence type="ECO:0000313" key="5">
    <source>
        <dbReference type="Proteomes" id="UP000770717"/>
    </source>
</evidence>
<accession>A0A8J6F7E3</accession>
<sequence length="497" mass="56484">MDSNQVRTAMTQTRPSTSGLIELHVYLVPEDLWNPKLNKVPLDVICRFISLGFIRVPPDMKLRTLRESLAEYLEEDTVTDKFVFLKCVGSSLAVVKSRQEYELKLKSFAPPYASEPELYLLPRGSNGGSIYGSAVTPDQHQFQAESPASEQSEVPADALIQERTPVQPTNENNTTVAQPVQHGSRSYIWHKKRQDIVPVTSQMQYQVQIESSRISPLVNGNSFNVLSEGSKVISSEDTKKLSGRNPTGDSGIEDSLLGVETEFPQRKRQEKLAKENPSTRKSRDKNNQFGDPYFRRLAGPAHYLPPPSPPLLPDFPTVESPKAELPPHNETVLERLNVVKAERIQLEKSREELIKRIKSVLEQHKLRRQQARDSWKKKYFETKKVTSALEERLSKQKSEVDAYYQRLLTQLAARDSRKRAKHPTLAANSKNSLIITITTKQQELDQLKRRVDNARIKLVIEIKMRKQASSDLNVLKAEFAQKKAQAELSSPRLLYPV</sequence>
<feature type="region of interest" description="Disordered" evidence="2">
    <location>
        <begin position="163"/>
        <end position="184"/>
    </location>
</feature>
<gene>
    <name evidence="4" type="ORF">GDO78_009087</name>
</gene>
<feature type="domain" description="Spermatogenesis-associated protein 1 C-terminal" evidence="3">
    <location>
        <begin position="335"/>
        <end position="483"/>
    </location>
</feature>
<dbReference type="PANTHER" id="PTHR14421:SF3">
    <property type="entry name" value="SPERMATOGENESIS-ASSOCIATED PROTEIN 1"/>
    <property type="match status" value="1"/>
</dbReference>
<dbReference type="InterPro" id="IPR031478">
    <property type="entry name" value="SPATA1_C"/>
</dbReference>
<dbReference type="PANTHER" id="PTHR14421">
    <property type="entry name" value="SPERMATOGENESIS-ASSOCIATED PROTEIN 1"/>
    <property type="match status" value="1"/>
</dbReference>
<feature type="region of interest" description="Disordered" evidence="2">
    <location>
        <begin position="230"/>
        <end position="299"/>
    </location>
</feature>
<feature type="compositionally biased region" description="Polar residues" evidence="2">
    <location>
        <begin position="164"/>
        <end position="184"/>
    </location>
</feature>